<gene>
    <name evidence="2" type="ORF">B0T11DRAFT_213042</name>
</gene>
<organism evidence="2 3">
    <name type="scientific">Plectosphaerella cucumerina</name>
    <dbReference type="NCBI Taxonomy" id="40658"/>
    <lineage>
        <taxon>Eukaryota</taxon>
        <taxon>Fungi</taxon>
        <taxon>Dikarya</taxon>
        <taxon>Ascomycota</taxon>
        <taxon>Pezizomycotina</taxon>
        <taxon>Sordariomycetes</taxon>
        <taxon>Hypocreomycetidae</taxon>
        <taxon>Glomerellales</taxon>
        <taxon>Plectosphaerellaceae</taxon>
        <taxon>Plectosphaerella</taxon>
    </lineage>
</organism>
<dbReference type="InterPro" id="IPR001214">
    <property type="entry name" value="SET_dom"/>
</dbReference>
<dbReference type="EMBL" id="JAGPXD010000002">
    <property type="protein sequence ID" value="KAH7367782.1"/>
    <property type="molecule type" value="Genomic_DNA"/>
</dbReference>
<name>A0A8K0X5F3_9PEZI</name>
<evidence type="ECO:0000313" key="2">
    <source>
        <dbReference type="EMBL" id="KAH7367782.1"/>
    </source>
</evidence>
<reference evidence="2" key="1">
    <citation type="journal article" date="2021" name="Nat. Commun.">
        <title>Genetic determinants of endophytism in the Arabidopsis root mycobiome.</title>
        <authorList>
            <person name="Mesny F."/>
            <person name="Miyauchi S."/>
            <person name="Thiergart T."/>
            <person name="Pickel B."/>
            <person name="Atanasova L."/>
            <person name="Karlsson M."/>
            <person name="Huettel B."/>
            <person name="Barry K.W."/>
            <person name="Haridas S."/>
            <person name="Chen C."/>
            <person name="Bauer D."/>
            <person name="Andreopoulos W."/>
            <person name="Pangilinan J."/>
            <person name="LaButti K."/>
            <person name="Riley R."/>
            <person name="Lipzen A."/>
            <person name="Clum A."/>
            <person name="Drula E."/>
            <person name="Henrissat B."/>
            <person name="Kohler A."/>
            <person name="Grigoriev I.V."/>
            <person name="Martin F.M."/>
            <person name="Hacquard S."/>
        </authorList>
    </citation>
    <scope>NUCLEOTIDE SEQUENCE</scope>
    <source>
        <strain evidence="2">MPI-CAGE-AT-0016</strain>
    </source>
</reference>
<dbReference type="AlphaFoldDB" id="A0A8K0X5F3"/>
<dbReference type="Gene3D" id="2.170.270.10">
    <property type="entry name" value="SET domain"/>
    <property type="match status" value="1"/>
</dbReference>
<feature type="non-terminal residue" evidence="2">
    <location>
        <position position="1"/>
    </location>
</feature>
<dbReference type="SUPFAM" id="SSF82199">
    <property type="entry name" value="SET domain"/>
    <property type="match status" value="1"/>
</dbReference>
<proteinExistence type="predicted"/>
<dbReference type="CDD" id="cd20071">
    <property type="entry name" value="SET_SMYD"/>
    <property type="match status" value="1"/>
</dbReference>
<dbReference type="PANTHER" id="PTHR47332">
    <property type="entry name" value="SET DOMAIN-CONTAINING PROTEIN 5"/>
    <property type="match status" value="1"/>
</dbReference>
<evidence type="ECO:0000259" key="1">
    <source>
        <dbReference type="PROSITE" id="PS50280"/>
    </source>
</evidence>
<dbReference type="InterPro" id="IPR053185">
    <property type="entry name" value="SET_domain_protein"/>
</dbReference>
<dbReference type="Proteomes" id="UP000813385">
    <property type="component" value="Unassembled WGS sequence"/>
</dbReference>
<protein>
    <recommendedName>
        <fullName evidence="1">SET domain-containing protein</fullName>
    </recommendedName>
</protein>
<sequence>EPPLFSVQDTPGKGRGLVAARDIPLGTRILAEKPLLMSGMPNVALFERDLIRQVNALSSVERAQFLALHDNFPDEIGYSGIFKTNGIPCGEDSNIGAVYPTISLINHSCLPNTFYCWNFTTEKETVHAIRPIGAGEEITITYTAADLSFSTRQEYFKSSFGFDCKCPLCDLPEEAIKASDDARAKLKILDELAIRMAKISPDRAFRFCYDLYVELHKEFKGYPGGLLSKVYYDAFLLTHADGDAVRAKIFAERTHTMRFICEGTDSKDMMEMVEYVEDPR</sequence>
<feature type="non-terminal residue" evidence="2">
    <location>
        <position position="280"/>
    </location>
</feature>
<evidence type="ECO:0000313" key="3">
    <source>
        <dbReference type="Proteomes" id="UP000813385"/>
    </source>
</evidence>
<accession>A0A8K0X5F3</accession>
<dbReference type="InterPro" id="IPR046341">
    <property type="entry name" value="SET_dom_sf"/>
</dbReference>
<dbReference type="OrthoDB" id="265717at2759"/>
<dbReference type="PROSITE" id="PS50280">
    <property type="entry name" value="SET"/>
    <property type="match status" value="1"/>
</dbReference>
<dbReference type="SMART" id="SM00317">
    <property type="entry name" value="SET"/>
    <property type="match status" value="1"/>
</dbReference>
<feature type="domain" description="SET" evidence="1">
    <location>
        <begin position="3"/>
        <end position="143"/>
    </location>
</feature>
<comment type="caution">
    <text evidence="2">The sequence shown here is derived from an EMBL/GenBank/DDBJ whole genome shotgun (WGS) entry which is preliminary data.</text>
</comment>
<dbReference type="PANTHER" id="PTHR47332:SF4">
    <property type="entry name" value="SET DOMAIN-CONTAINING PROTEIN 5"/>
    <property type="match status" value="1"/>
</dbReference>
<keyword evidence="3" id="KW-1185">Reference proteome</keyword>
<dbReference type="Pfam" id="PF00856">
    <property type="entry name" value="SET"/>
    <property type="match status" value="1"/>
</dbReference>